<dbReference type="AlphaFoldDB" id="A0A835GNI4"/>
<evidence type="ECO:0000313" key="1">
    <source>
        <dbReference type="EMBL" id="KAF9419962.1"/>
    </source>
</evidence>
<accession>A0A835GNI4</accession>
<gene>
    <name evidence="1" type="ORF">HW555_003674</name>
</gene>
<reference evidence="1" key="1">
    <citation type="submission" date="2020-08" db="EMBL/GenBank/DDBJ databases">
        <title>Spodoptera exigua strain:BAW_Kor-Di-RS1 Genome sequencing and assembly.</title>
        <authorList>
            <person name="Kim J."/>
            <person name="Nam H.Y."/>
            <person name="Kwon M."/>
            <person name="Choi J.H."/>
            <person name="Cho S.R."/>
            <person name="Kim G.-H."/>
        </authorList>
    </citation>
    <scope>NUCLEOTIDE SEQUENCE</scope>
    <source>
        <strain evidence="1">BAW_Kor-Di-RS1</strain>
        <tissue evidence="1">Whole-body</tissue>
    </source>
</reference>
<proteinExistence type="predicted"/>
<name>A0A835GNI4_SPOEX</name>
<organism evidence="1 2">
    <name type="scientific">Spodoptera exigua</name>
    <name type="common">Beet armyworm</name>
    <name type="synonym">Noctua fulgens</name>
    <dbReference type="NCBI Taxonomy" id="7107"/>
    <lineage>
        <taxon>Eukaryota</taxon>
        <taxon>Metazoa</taxon>
        <taxon>Ecdysozoa</taxon>
        <taxon>Arthropoda</taxon>
        <taxon>Hexapoda</taxon>
        <taxon>Insecta</taxon>
        <taxon>Pterygota</taxon>
        <taxon>Neoptera</taxon>
        <taxon>Endopterygota</taxon>
        <taxon>Lepidoptera</taxon>
        <taxon>Glossata</taxon>
        <taxon>Ditrysia</taxon>
        <taxon>Noctuoidea</taxon>
        <taxon>Noctuidae</taxon>
        <taxon>Amphipyrinae</taxon>
        <taxon>Spodoptera</taxon>
    </lineage>
</organism>
<keyword evidence="2" id="KW-1185">Reference proteome</keyword>
<evidence type="ECO:0000313" key="2">
    <source>
        <dbReference type="Proteomes" id="UP000648187"/>
    </source>
</evidence>
<dbReference type="EMBL" id="JACKWZ010000037">
    <property type="protein sequence ID" value="KAF9419962.1"/>
    <property type="molecule type" value="Genomic_DNA"/>
</dbReference>
<sequence length="654" mass="77307">MAAFACFSNKNEKTTAAYKSLIQRLRDDGEDAISNHCPTGNIVSFQYYSAHKGDLRHTYKDFIYKLRMKMFEDPYILLCENPTPIFKYFVRLIERLKLGNGVTSCFYYGEIKKIITGFINYFTFVIDDVVKKIDKYTHLLDNKLFVKLIDETVLIYENNQTAFLKEYTPITNDEERATFYQVVEGQEKFLAFLADMRQTWVSTPNKLDTFAKDCFQGSLQKISNLCNFVHSYLSIMLADRLYEISVSLTEIVDRLNTNLRKHNEYCADKINDLIQNLYEKNKEHLEIYRRVNKRSVDSAEVSKTIEDLRQKMKQTGNEETIARLELETRYWNKKKSDFNEIAKILIKNRLEFYKLHDDLDDYKNIRCKDLPGTKTMCFDLIGENLRDRIAYLDRKELVVARTLITFFCVRGTDRDLYTDSVGSYYCDEFYHQNYITNYGLKYFHVNCDGDFVENVETEPYYFDENGRYVIRDGEKFHQCAPCTSLYKLTEDGFFQKVTKDCGHSERVNPNCRMEIKDLTDAVILPKNDFVDITGKLDSDSVKFLWDSFGMILPEVLYAVATHQPKNPIHYMAHILIKRRFEATKQEFRKLTKKADKYRTKLHEERIQKTKAERLAWKSKLIKYAKPEDLDDTHQQAMNMQNVSDWTFLNFLQNY</sequence>
<comment type="caution">
    <text evidence="1">The sequence shown here is derived from an EMBL/GenBank/DDBJ whole genome shotgun (WGS) entry which is preliminary data.</text>
</comment>
<dbReference type="Proteomes" id="UP000648187">
    <property type="component" value="Unassembled WGS sequence"/>
</dbReference>
<protein>
    <submittedName>
        <fullName evidence="1">Uncharacterized protein</fullName>
    </submittedName>
</protein>